<comment type="caution">
    <text evidence="1">The sequence shown here is derived from an EMBL/GenBank/DDBJ whole genome shotgun (WGS) entry which is preliminary data.</text>
</comment>
<name>A0ABU5CE58_9BACI</name>
<accession>A0ABU5CE58</accession>
<organism evidence="1 2">
    <name type="scientific">Tigheibacillus jepli</name>
    <dbReference type="NCBI Taxonomy" id="3035914"/>
    <lineage>
        <taxon>Bacteria</taxon>
        <taxon>Bacillati</taxon>
        <taxon>Bacillota</taxon>
        <taxon>Bacilli</taxon>
        <taxon>Bacillales</taxon>
        <taxon>Bacillaceae</taxon>
        <taxon>Tigheibacillus</taxon>
    </lineage>
</organism>
<dbReference type="EMBL" id="JAROCA020000001">
    <property type="protein sequence ID" value="MDY0404625.1"/>
    <property type="molecule type" value="Genomic_DNA"/>
</dbReference>
<dbReference type="RefSeq" id="WP_320384251.1">
    <property type="nucleotide sequence ID" value="NZ_JAROCA020000001.1"/>
</dbReference>
<protein>
    <recommendedName>
        <fullName evidence="3">DUF1861 family protein</fullName>
    </recommendedName>
</protein>
<proteinExistence type="predicted"/>
<sequence>MAIFKGIQRKLKSVMPKKQDANKLSAIPAASIRIEKKKSNLLLFIQTQAVQQMDGELLLIIAETKSTRQAYYPLVKERNGLQTVIPISELYDGIFPKHISIQCNGEQLQLLLPEKNWVEPKASFKKIIDSQKIKFTFYRRDDASLGLKAKKPKLERTITSIQDFTVAGQIGAIDGFPNCNAFLYIEEQQTLKAVKVPISGDFQVDLPTLDLVACKQKKKTFFNLFVAIMHEDGRIIRKEKIKYAHADFRKDNYYAHTTMKDDAGNVHHFLITTTPYHNMKIETFTIPHNVRIPEDPSIKDPNVWLVGERSNTAQDNGFVFYRWLQKHTDIEVYYVLEKDSRIMRK</sequence>
<gene>
    <name evidence="1" type="ORF">P5G51_003670</name>
</gene>
<keyword evidence="2" id="KW-1185">Reference proteome</keyword>
<reference evidence="1 2" key="1">
    <citation type="submission" date="2023-10" db="EMBL/GenBank/DDBJ databases">
        <title>179-bfca-hs.</title>
        <authorList>
            <person name="Miliotis G."/>
            <person name="Sengupta P."/>
            <person name="Hameed A."/>
            <person name="Chuvochina M."/>
            <person name="Mcdonagh F."/>
            <person name="Simpson A.C."/>
            <person name="Singh N.K."/>
            <person name="Rekha P.D."/>
            <person name="Raman K."/>
            <person name="Hugenholtz P."/>
            <person name="Venkateswaran K."/>
        </authorList>
    </citation>
    <scope>NUCLEOTIDE SEQUENCE [LARGE SCALE GENOMIC DNA]</scope>
    <source>
        <strain evidence="1 2">179-BFC-A-HS</strain>
    </source>
</reference>
<evidence type="ECO:0000313" key="1">
    <source>
        <dbReference type="EMBL" id="MDY0404625.1"/>
    </source>
</evidence>
<evidence type="ECO:0000313" key="2">
    <source>
        <dbReference type="Proteomes" id="UP001228376"/>
    </source>
</evidence>
<dbReference type="Proteomes" id="UP001228376">
    <property type="component" value="Unassembled WGS sequence"/>
</dbReference>
<evidence type="ECO:0008006" key="3">
    <source>
        <dbReference type="Google" id="ProtNLM"/>
    </source>
</evidence>